<dbReference type="Proteomes" id="UP001200110">
    <property type="component" value="Unassembled WGS sequence"/>
</dbReference>
<feature type="region of interest" description="Disordered" evidence="1">
    <location>
        <begin position="1"/>
        <end position="53"/>
    </location>
</feature>
<name>A0ABS9IST4_9ACTN</name>
<evidence type="ECO:0000313" key="4">
    <source>
        <dbReference type="Proteomes" id="UP001200110"/>
    </source>
</evidence>
<keyword evidence="2" id="KW-0812">Transmembrane</keyword>
<evidence type="ECO:0000313" key="3">
    <source>
        <dbReference type="EMBL" id="MCF8588620.1"/>
    </source>
</evidence>
<accession>A0ABS9IST4</accession>
<dbReference type="EMBL" id="JAKKOR010000007">
    <property type="protein sequence ID" value="MCF8588620.1"/>
    <property type="molecule type" value="Genomic_DNA"/>
</dbReference>
<dbReference type="RefSeq" id="WP_236997862.1">
    <property type="nucleotide sequence ID" value="NZ_JAKKOR010000007.1"/>
</dbReference>
<feature type="compositionally biased region" description="Basic and acidic residues" evidence="1">
    <location>
        <begin position="86"/>
        <end position="111"/>
    </location>
</feature>
<proteinExistence type="predicted"/>
<evidence type="ECO:0000256" key="1">
    <source>
        <dbReference type="SAM" id="MobiDB-lite"/>
    </source>
</evidence>
<sequence>MSDPQDQTPGDAGETASHGVTPTEPVPTDSAPTPGPTGPVADVPAAQPSGPTTVPVQRRFLIAGSVVGAIAVIGLAFGAGYLVGDHTGDSGSRHDHPRMSRFDDRTDEDGQRPGMGRFPGPGEAPGRRGQQNLPDDGHTDQSTAPTAPTEPSAIPG</sequence>
<evidence type="ECO:0000256" key="2">
    <source>
        <dbReference type="SAM" id="Phobius"/>
    </source>
</evidence>
<feature type="region of interest" description="Disordered" evidence="1">
    <location>
        <begin position="81"/>
        <end position="156"/>
    </location>
</feature>
<keyword evidence="4" id="KW-1185">Reference proteome</keyword>
<organism evidence="3 4">
    <name type="scientific">Gordonia liuliyuniae</name>
    <dbReference type="NCBI Taxonomy" id="2911517"/>
    <lineage>
        <taxon>Bacteria</taxon>
        <taxon>Bacillati</taxon>
        <taxon>Actinomycetota</taxon>
        <taxon>Actinomycetes</taxon>
        <taxon>Mycobacteriales</taxon>
        <taxon>Gordoniaceae</taxon>
        <taxon>Gordonia</taxon>
    </lineage>
</organism>
<reference evidence="3 4" key="1">
    <citation type="submission" date="2022-01" db="EMBL/GenBank/DDBJ databases">
        <authorList>
            <person name="Huang Y."/>
        </authorList>
    </citation>
    <scope>NUCLEOTIDE SEQUENCE [LARGE SCALE GENOMIC DNA]</scope>
    <source>
        <strain evidence="3 4">HY366</strain>
    </source>
</reference>
<comment type="caution">
    <text evidence="3">The sequence shown here is derived from an EMBL/GenBank/DDBJ whole genome shotgun (WGS) entry which is preliminary data.</text>
</comment>
<gene>
    <name evidence="3" type="ORF">L5G33_09095</name>
</gene>
<feature type="transmembrane region" description="Helical" evidence="2">
    <location>
        <begin position="60"/>
        <end position="83"/>
    </location>
</feature>
<keyword evidence="2" id="KW-0472">Membrane</keyword>
<keyword evidence="2" id="KW-1133">Transmembrane helix</keyword>
<protein>
    <submittedName>
        <fullName evidence="3">Uncharacterized protein</fullName>
    </submittedName>
</protein>